<keyword evidence="2" id="KW-0732">Signal</keyword>
<dbReference type="InterPro" id="IPR056303">
    <property type="entry name" value="AMIN-like"/>
</dbReference>
<dbReference type="Pfam" id="PF24837">
    <property type="entry name" value="AMIN-like"/>
    <property type="match status" value="1"/>
</dbReference>
<dbReference type="Proteomes" id="UP000642819">
    <property type="component" value="Unassembled WGS sequence"/>
</dbReference>
<proteinExistence type="predicted"/>
<gene>
    <name evidence="4" type="ORF">GCM10008096_08160</name>
</gene>
<reference evidence="5" key="1">
    <citation type="journal article" date="2019" name="Int. J. Syst. Evol. Microbiol.">
        <title>The Global Catalogue of Microorganisms (GCM) 10K type strain sequencing project: providing services to taxonomists for standard genome sequencing and annotation.</title>
        <authorList>
            <consortium name="The Broad Institute Genomics Platform"/>
            <consortium name="The Broad Institute Genome Sequencing Center for Infectious Disease"/>
            <person name="Wu L."/>
            <person name="Ma J."/>
        </authorList>
    </citation>
    <scope>NUCLEOTIDE SEQUENCE [LARGE SCALE GENOMIC DNA]</scope>
    <source>
        <strain evidence="5">KCTC 19466</strain>
    </source>
</reference>
<feature type="signal peptide" evidence="2">
    <location>
        <begin position="1"/>
        <end position="27"/>
    </location>
</feature>
<dbReference type="RefSeq" id="WP_189348856.1">
    <property type="nucleotide sequence ID" value="NZ_BMXK01000003.1"/>
</dbReference>
<name>A0ABQ3GDQ1_9MICC</name>
<evidence type="ECO:0000256" key="2">
    <source>
        <dbReference type="SAM" id="SignalP"/>
    </source>
</evidence>
<evidence type="ECO:0000313" key="4">
    <source>
        <dbReference type="EMBL" id="GHD02714.1"/>
    </source>
</evidence>
<dbReference type="EMBL" id="BMXK01000003">
    <property type="protein sequence ID" value="GHD02714.1"/>
    <property type="molecule type" value="Genomic_DNA"/>
</dbReference>
<comment type="caution">
    <text evidence="4">The sequence shown here is derived from an EMBL/GenBank/DDBJ whole genome shotgun (WGS) entry which is preliminary data.</text>
</comment>
<protein>
    <recommendedName>
        <fullName evidence="3">AMIN-like domain-containing protein</fullName>
    </recommendedName>
</protein>
<dbReference type="PROSITE" id="PS51257">
    <property type="entry name" value="PROKAR_LIPOPROTEIN"/>
    <property type="match status" value="1"/>
</dbReference>
<keyword evidence="5" id="KW-1185">Reference proteome</keyword>
<organism evidence="4 5">
    <name type="scientific">Zhihengliuella salsuginis</name>
    <dbReference type="NCBI Taxonomy" id="578222"/>
    <lineage>
        <taxon>Bacteria</taxon>
        <taxon>Bacillati</taxon>
        <taxon>Actinomycetota</taxon>
        <taxon>Actinomycetes</taxon>
        <taxon>Micrococcales</taxon>
        <taxon>Micrococcaceae</taxon>
        <taxon>Zhihengliuella</taxon>
    </lineage>
</organism>
<accession>A0ABQ3GDQ1</accession>
<sequence>MGRTTRQSAARTTAAAAVVVLGLAACGGDPEPGTGTTPAPEPSSTAPATSEEPDPDASASPTQSGGSAASASAPAEYATDPAQSDGFPEAVRAPAEGGELLLEAVRVGSHPGYERIVFEHAGDGVPGWRTEYVDQPVQPGSGRDVEMAGDAYLAVYVTGLQPGMAGEEHGHAVLDTGWSGQETFIEQTITTGVFEGAASYFVSLDAERGYAAAMYDDGRLVIDFED</sequence>
<evidence type="ECO:0000313" key="5">
    <source>
        <dbReference type="Proteomes" id="UP000642819"/>
    </source>
</evidence>
<evidence type="ECO:0000259" key="3">
    <source>
        <dbReference type="Pfam" id="PF24837"/>
    </source>
</evidence>
<feature type="domain" description="AMIN-like" evidence="3">
    <location>
        <begin position="102"/>
        <end position="225"/>
    </location>
</feature>
<evidence type="ECO:0000256" key="1">
    <source>
        <dbReference type="SAM" id="MobiDB-lite"/>
    </source>
</evidence>
<feature type="chain" id="PRO_5046416441" description="AMIN-like domain-containing protein" evidence="2">
    <location>
        <begin position="28"/>
        <end position="226"/>
    </location>
</feature>
<feature type="compositionally biased region" description="Low complexity" evidence="1">
    <location>
        <begin position="25"/>
        <end position="50"/>
    </location>
</feature>
<feature type="region of interest" description="Disordered" evidence="1">
    <location>
        <begin position="25"/>
        <end position="90"/>
    </location>
</feature>
<feature type="compositionally biased region" description="Low complexity" evidence="1">
    <location>
        <begin position="57"/>
        <end position="75"/>
    </location>
</feature>